<sequence length="158" mass="17849">MEVGAVEIKQIKAKDTQDIRHRVLRPEQPEENAIYPNDEMEGTFHLGAFEKDVLLGVASFYPEKSAIINNPAQYRIRGVATERRMRLKGLGTALLAEGEAEIWKHGADIIWCNARIVAVGFYEKHGYRKVGKSFVIPGIGEHYLMTKLNPNKKVDQDS</sequence>
<dbReference type="SUPFAM" id="SSF55729">
    <property type="entry name" value="Acyl-CoA N-acyltransferases (Nat)"/>
    <property type="match status" value="1"/>
</dbReference>
<evidence type="ECO:0000313" key="2">
    <source>
        <dbReference type="EMBL" id="EHN60247.1"/>
    </source>
</evidence>
<dbReference type="GO" id="GO:0016747">
    <property type="term" value="F:acyltransferase activity, transferring groups other than amino-acyl groups"/>
    <property type="evidence" value="ECO:0007669"/>
    <property type="project" value="InterPro"/>
</dbReference>
<accession>A0AB72Z5W1</accession>
<reference evidence="2 3" key="1">
    <citation type="submission" date="2011-08" db="EMBL/GenBank/DDBJ databases">
        <authorList>
            <person name="Weinstock G."/>
            <person name="Sodergren E."/>
            <person name="Clifton S."/>
            <person name="Fulton L."/>
            <person name="Fulton B."/>
            <person name="Courtney L."/>
            <person name="Fronick C."/>
            <person name="Harrison M."/>
            <person name="Strong C."/>
            <person name="Farmer C."/>
            <person name="Delahaunty K."/>
            <person name="Markovic C."/>
            <person name="Hall O."/>
            <person name="Minx P."/>
            <person name="Tomlinson C."/>
            <person name="Mitreva M."/>
            <person name="Hou S."/>
            <person name="Chen J."/>
            <person name="Wollam A."/>
            <person name="Pepin K.H."/>
            <person name="Johnson M."/>
            <person name="Bhonagiri V."/>
            <person name="Zhang X."/>
            <person name="Suruliraj S."/>
            <person name="Warren W."/>
            <person name="Chinwalla A."/>
            <person name="Mardis E.R."/>
            <person name="Wilson R.K."/>
        </authorList>
    </citation>
    <scope>NUCLEOTIDE SEQUENCE [LARGE SCALE GENOMIC DNA]</scope>
    <source>
        <strain evidence="2 3">ATCC 33091</strain>
    </source>
</reference>
<dbReference type="CDD" id="cd04301">
    <property type="entry name" value="NAT_SF"/>
    <property type="match status" value="1"/>
</dbReference>
<evidence type="ECO:0000259" key="1">
    <source>
        <dbReference type="PROSITE" id="PS51186"/>
    </source>
</evidence>
<dbReference type="Gene3D" id="3.40.630.30">
    <property type="match status" value="1"/>
</dbReference>
<comment type="caution">
    <text evidence="2">The sequence shown here is derived from an EMBL/GenBank/DDBJ whole genome shotgun (WGS) entry which is preliminary data.</text>
</comment>
<protein>
    <submittedName>
        <fullName evidence="2">Acetyltransferase, GNAT family</fullName>
    </submittedName>
</protein>
<dbReference type="InterPro" id="IPR000182">
    <property type="entry name" value="GNAT_dom"/>
</dbReference>
<feature type="domain" description="N-acetyltransferase" evidence="1">
    <location>
        <begin position="6"/>
        <end position="150"/>
    </location>
</feature>
<dbReference type="EMBL" id="AGCN01000042">
    <property type="protein sequence ID" value="EHN60247.1"/>
    <property type="molecule type" value="Genomic_DNA"/>
</dbReference>
<dbReference type="Proteomes" id="UP000003597">
    <property type="component" value="Unassembled WGS sequence"/>
</dbReference>
<evidence type="ECO:0000313" key="3">
    <source>
        <dbReference type="Proteomes" id="UP000003597"/>
    </source>
</evidence>
<dbReference type="AlphaFoldDB" id="A0AB72Z5W1"/>
<dbReference type="InterPro" id="IPR016181">
    <property type="entry name" value="Acyl_CoA_acyltransferase"/>
</dbReference>
<name>A0AB72Z5W1_LISIO</name>
<dbReference type="Pfam" id="PF13673">
    <property type="entry name" value="Acetyltransf_10"/>
    <property type="match status" value="1"/>
</dbReference>
<keyword evidence="3" id="KW-1185">Reference proteome</keyword>
<proteinExistence type="predicted"/>
<organism evidence="2 3">
    <name type="scientific">Listeria innocua ATCC 33091</name>
    <dbReference type="NCBI Taxonomy" id="1002366"/>
    <lineage>
        <taxon>Bacteria</taxon>
        <taxon>Bacillati</taxon>
        <taxon>Bacillota</taxon>
        <taxon>Bacilli</taxon>
        <taxon>Bacillales</taxon>
        <taxon>Listeriaceae</taxon>
        <taxon>Listeria</taxon>
    </lineage>
</organism>
<gene>
    <name evidence="2" type="ORF">HMPREF0557_02847</name>
</gene>
<dbReference type="PROSITE" id="PS51186">
    <property type="entry name" value="GNAT"/>
    <property type="match status" value="1"/>
</dbReference>